<name>A0A4R4JD82_PHOLU</name>
<dbReference type="Gene3D" id="1.10.10.60">
    <property type="entry name" value="Homeodomain-like"/>
    <property type="match status" value="1"/>
</dbReference>
<dbReference type="InterPro" id="IPR020449">
    <property type="entry name" value="Tscrpt_reg_AraC-type_HTH"/>
</dbReference>
<evidence type="ECO:0000259" key="4">
    <source>
        <dbReference type="PROSITE" id="PS01124"/>
    </source>
</evidence>
<evidence type="ECO:0000313" key="5">
    <source>
        <dbReference type="EMBL" id="TDB51596.1"/>
    </source>
</evidence>
<keyword evidence="2" id="KW-0238">DNA-binding</keyword>
<proteinExistence type="predicted"/>
<dbReference type="AlphaFoldDB" id="A0A4R4JD82"/>
<evidence type="ECO:0000256" key="1">
    <source>
        <dbReference type="ARBA" id="ARBA00023015"/>
    </source>
</evidence>
<dbReference type="PANTHER" id="PTHR11019:SF190">
    <property type="entry name" value="ARAC-FAMILY REGULATORY PROTEIN"/>
    <property type="match status" value="1"/>
</dbReference>
<dbReference type="Proteomes" id="UP000295550">
    <property type="component" value="Unassembled WGS sequence"/>
</dbReference>
<dbReference type="InterPro" id="IPR009057">
    <property type="entry name" value="Homeodomain-like_sf"/>
</dbReference>
<accession>A0A4R4JD82</accession>
<dbReference type="GO" id="GO:0003700">
    <property type="term" value="F:DNA-binding transcription factor activity"/>
    <property type="evidence" value="ECO:0007669"/>
    <property type="project" value="InterPro"/>
</dbReference>
<reference evidence="5 6" key="1">
    <citation type="journal article" date="2019" name="Int. J. Syst. Evol. Microbiol.">
        <title>Photorhabdus khanii subsp. guanajuatensis subsp. nov., isolated from Heterorhabditis atacamensis, and Photorhabdus luminescens subsp. mexicana subsp. nov., isolated from Heterorhabditis mexicana entomopathogenic nematodes.</title>
        <authorList>
            <person name="Machado R.A.R."/>
            <person name="Bruno P."/>
            <person name="Arce C.C.M."/>
            <person name="Liechti N."/>
            <person name="Kohler A."/>
            <person name="Bernal J."/>
            <person name="Bruggmann R."/>
            <person name="Turlings T.C.J."/>
        </authorList>
    </citation>
    <scope>NUCLEOTIDE SEQUENCE [LARGE SCALE GENOMIC DNA]</scope>
    <source>
        <strain evidence="5 6">MEX47-22</strain>
    </source>
</reference>
<feature type="domain" description="HTH araC/xylS-type" evidence="4">
    <location>
        <begin position="1"/>
        <end position="41"/>
    </location>
</feature>
<keyword evidence="1" id="KW-0805">Transcription regulation</keyword>
<dbReference type="GO" id="GO:0043565">
    <property type="term" value="F:sequence-specific DNA binding"/>
    <property type="evidence" value="ECO:0007669"/>
    <property type="project" value="InterPro"/>
</dbReference>
<dbReference type="PRINTS" id="PR00032">
    <property type="entry name" value="HTHARAC"/>
</dbReference>
<comment type="caution">
    <text evidence="5">The sequence shown here is derived from an EMBL/GenBank/DDBJ whole genome shotgun (WGS) entry which is preliminary data.</text>
</comment>
<protein>
    <recommendedName>
        <fullName evidence="4">HTH araC/xylS-type domain-containing protein</fullName>
    </recommendedName>
</protein>
<dbReference type="PROSITE" id="PS01124">
    <property type="entry name" value="HTH_ARAC_FAMILY_2"/>
    <property type="match status" value="1"/>
</dbReference>
<sequence length="41" mass="4640">MRFFSKTVNEVAFDVGYSSSSAFIAMFQQLAGTTPERFRKS</sequence>
<dbReference type="SUPFAM" id="SSF46689">
    <property type="entry name" value="Homeodomain-like"/>
    <property type="match status" value="1"/>
</dbReference>
<keyword evidence="3" id="KW-0804">Transcription</keyword>
<dbReference type="EMBL" id="PUJX01000010">
    <property type="protein sequence ID" value="TDB51596.1"/>
    <property type="molecule type" value="Genomic_DNA"/>
</dbReference>
<organism evidence="5 6">
    <name type="scientific">Photorhabdus luminescens subsp. mexicana</name>
    <dbReference type="NCBI Taxonomy" id="2100167"/>
    <lineage>
        <taxon>Bacteria</taxon>
        <taxon>Pseudomonadati</taxon>
        <taxon>Pseudomonadota</taxon>
        <taxon>Gammaproteobacteria</taxon>
        <taxon>Enterobacterales</taxon>
        <taxon>Morganellaceae</taxon>
        <taxon>Photorhabdus</taxon>
    </lineage>
</organism>
<gene>
    <name evidence="5" type="ORF">C5468_11505</name>
</gene>
<dbReference type="InterPro" id="IPR018060">
    <property type="entry name" value="HTH_AraC"/>
</dbReference>
<evidence type="ECO:0000256" key="3">
    <source>
        <dbReference type="ARBA" id="ARBA00023163"/>
    </source>
</evidence>
<dbReference type="Pfam" id="PF12833">
    <property type="entry name" value="HTH_18"/>
    <property type="match status" value="1"/>
</dbReference>
<dbReference type="PANTHER" id="PTHR11019">
    <property type="entry name" value="HTH-TYPE TRANSCRIPTIONAL REGULATOR NIMR"/>
    <property type="match status" value="1"/>
</dbReference>
<evidence type="ECO:0000256" key="2">
    <source>
        <dbReference type="ARBA" id="ARBA00023125"/>
    </source>
</evidence>
<evidence type="ECO:0000313" key="6">
    <source>
        <dbReference type="Proteomes" id="UP000295550"/>
    </source>
</evidence>